<keyword evidence="1" id="KW-0732">Signal</keyword>
<accession>A0A6N6VXE8</accession>
<dbReference type="RefSeq" id="WP_153418534.1">
    <property type="nucleotide sequence ID" value="NZ_WFLM01000001.1"/>
</dbReference>
<name>A0A6N6VXE8_9BACT</name>
<organism evidence="2 3">
    <name type="scientific">Silvanigrella paludirubra</name>
    <dbReference type="NCBI Taxonomy" id="2499159"/>
    <lineage>
        <taxon>Bacteria</taxon>
        <taxon>Pseudomonadati</taxon>
        <taxon>Bdellovibrionota</taxon>
        <taxon>Oligoflexia</taxon>
        <taxon>Silvanigrellales</taxon>
        <taxon>Silvanigrellaceae</taxon>
        <taxon>Silvanigrella</taxon>
    </lineage>
</organism>
<proteinExistence type="predicted"/>
<sequence>MKLKCALLALSALSSSAFADTFNLSTVVSKESQNKIIKEMIDTFKRGTVDQNAPITVAGTFDLNSDRKLVAINVDHVGFKVINVPLIGAYETDATIKATITNGNCKNIVVTSTKVNFGNPAIVNPIFANDLKNNAAKALDIFIKNSDLAKYCAKETSAESYNVIFY</sequence>
<dbReference type="AlphaFoldDB" id="A0A6N6VXE8"/>
<reference evidence="2 3" key="1">
    <citation type="submission" date="2019-10" db="EMBL/GenBank/DDBJ databases">
        <title>New species of Slilvanegrellaceae.</title>
        <authorList>
            <person name="Pitt A."/>
            <person name="Hahn M.W."/>
        </authorList>
    </citation>
    <scope>NUCLEOTIDE SEQUENCE [LARGE SCALE GENOMIC DNA]</scope>
    <source>
        <strain evidence="2 3">SP-Ram-0.45-NSY-1</strain>
    </source>
</reference>
<dbReference type="EMBL" id="WFLM01000001">
    <property type="protein sequence ID" value="KAB8041011.1"/>
    <property type="molecule type" value="Genomic_DNA"/>
</dbReference>
<evidence type="ECO:0000256" key="1">
    <source>
        <dbReference type="SAM" id="SignalP"/>
    </source>
</evidence>
<protein>
    <submittedName>
        <fullName evidence="2">Uncharacterized protein</fullName>
    </submittedName>
</protein>
<gene>
    <name evidence="2" type="ORF">GCL60_03495</name>
</gene>
<feature type="chain" id="PRO_5026985853" evidence="1">
    <location>
        <begin position="20"/>
        <end position="166"/>
    </location>
</feature>
<comment type="caution">
    <text evidence="2">The sequence shown here is derived from an EMBL/GenBank/DDBJ whole genome shotgun (WGS) entry which is preliminary data.</text>
</comment>
<dbReference type="OrthoDB" id="5308402at2"/>
<evidence type="ECO:0000313" key="3">
    <source>
        <dbReference type="Proteomes" id="UP000437748"/>
    </source>
</evidence>
<keyword evidence="3" id="KW-1185">Reference proteome</keyword>
<dbReference type="Proteomes" id="UP000437748">
    <property type="component" value="Unassembled WGS sequence"/>
</dbReference>
<feature type="signal peptide" evidence="1">
    <location>
        <begin position="1"/>
        <end position="19"/>
    </location>
</feature>
<evidence type="ECO:0000313" key="2">
    <source>
        <dbReference type="EMBL" id="KAB8041011.1"/>
    </source>
</evidence>